<evidence type="ECO:0000259" key="1">
    <source>
        <dbReference type="Pfam" id="PF24626"/>
    </source>
</evidence>
<dbReference type="InterPro" id="IPR056924">
    <property type="entry name" value="SH3_Tf2-1"/>
</dbReference>
<organism evidence="3 5">
    <name type="scientific">Cucumis melo var. makuwa</name>
    <name type="common">Oriental melon</name>
    <dbReference type="NCBI Taxonomy" id="1194695"/>
    <lineage>
        <taxon>Eukaryota</taxon>
        <taxon>Viridiplantae</taxon>
        <taxon>Streptophyta</taxon>
        <taxon>Embryophyta</taxon>
        <taxon>Tracheophyta</taxon>
        <taxon>Spermatophyta</taxon>
        <taxon>Magnoliopsida</taxon>
        <taxon>eudicotyledons</taxon>
        <taxon>Gunneridae</taxon>
        <taxon>Pentapetalae</taxon>
        <taxon>rosids</taxon>
        <taxon>fabids</taxon>
        <taxon>Cucurbitales</taxon>
        <taxon>Cucurbitaceae</taxon>
        <taxon>Benincaseae</taxon>
        <taxon>Cucumis</taxon>
    </lineage>
</organism>
<gene>
    <name evidence="3" type="ORF">E5676_scaffold648G00750</name>
    <name evidence="2" type="ORF">E6C27_scaffold115G001170</name>
</gene>
<dbReference type="EMBL" id="SSTD01012901">
    <property type="protein sequence ID" value="TYK08293.1"/>
    <property type="molecule type" value="Genomic_DNA"/>
</dbReference>
<dbReference type="Proteomes" id="UP000321393">
    <property type="component" value="Unassembled WGS sequence"/>
</dbReference>
<accession>A0A5D3C8T7</accession>
<name>A0A5D3C8T7_CUCMM</name>
<dbReference type="Proteomes" id="UP000321947">
    <property type="component" value="Unassembled WGS sequence"/>
</dbReference>
<comment type="caution">
    <text evidence="3">The sequence shown here is derived from an EMBL/GenBank/DDBJ whole genome shotgun (WGS) entry which is preliminary data.</text>
</comment>
<evidence type="ECO:0000313" key="3">
    <source>
        <dbReference type="EMBL" id="TYK08293.1"/>
    </source>
</evidence>
<evidence type="ECO:0000313" key="4">
    <source>
        <dbReference type="Proteomes" id="UP000321393"/>
    </source>
</evidence>
<evidence type="ECO:0000313" key="2">
    <source>
        <dbReference type="EMBL" id="KAA0047635.1"/>
    </source>
</evidence>
<dbReference type="Pfam" id="PF24626">
    <property type="entry name" value="SH3_Tf2-1"/>
    <property type="match status" value="1"/>
</dbReference>
<feature type="domain" description="Tf2-1-like SH3-like" evidence="1">
    <location>
        <begin position="44"/>
        <end position="95"/>
    </location>
</feature>
<dbReference type="OrthoDB" id="1935586at2759"/>
<evidence type="ECO:0000313" key="5">
    <source>
        <dbReference type="Proteomes" id="UP000321947"/>
    </source>
</evidence>
<dbReference type="EMBL" id="SSTE01013117">
    <property type="protein sequence ID" value="KAA0047635.1"/>
    <property type="molecule type" value="Genomic_DNA"/>
</dbReference>
<proteinExistence type="predicted"/>
<reference evidence="4 5" key="1">
    <citation type="submission" date="2019-08" db="EMBL/GenBank/DDBJ databases">
        <title>Draft genome sequences of two oriental melons (Cucumis melo L. var makuwa).</title>
        <authorList>
            <person name="Kwon S.-Y."/>
        </authorList>
    </citation>
    <scope>NUCLEOTIDE SEQUENCE [LARGE SCALE GENOMIC DNA]</scope>
    <source>
        <strain evidence="5">cv. Chang Bougi</strain>
        <strain evidence="4">cv. SW 3</strain>
        <tissue evidence="3">Leaf</tissue>
    </source>
</reference>
<sequence>MEAEAMADRISKLNQKVKNHLELANDSYKTAANSHKCLKEYQVGDLVMAYLHKSRFPAGHHSKMTNKRIGPFQILERPGPNAYRLDLPATMRISPIIQRFLSFSLPCS</sequence>
<dbReference type="AlphaFoldDB" id="A0A5D3C8T7"/>
<protein>
    <recommendedName>
        <fullName evidence="1">Tf2-1-like SH3-like domain-containing protein</fullName>
    </recommendedName>
</protein>